<dbReference type="EMBL" id="LKHV02000001">
    <property type="protein sequence ID" value="MCS5707805.1"/>
    <property type="molecule type" value="Genomic_DNA"/>
</dbReference>
<dbReference type="AlphaFoldDB" id="A0A0Q9YN14"/>
<dbReference type="CDD" id="cd04301">
    <property type="entry name" value="NAT_SF"/>
    <property type="match status" value="1"/>
</dbReference>
<evidence type="ECO:0000313" key="3">
    <source>
        <dbReference type="EMBL" id="MCS5707805.1"/>
    </source>
</evidence>
<dbReference type="PANTHER" id="PTHR13538">
    <property type="entry name" value="N-ACETYLTRANSFERASE 6"/>
    <property type="match status" value="1"/>
</dbReference>
<gene>
    <name evidence="3" type="ORF">CC99x_002690</name>
    <name evidence="2" type="ORF">CC99x_01505</name>
</gene>
<reference evidence="3" key="2">
    <citation type="journal article" date="2016" name="Genome Announc.">
        <title>Draft Genome Sequences of Two Novel Amoeba-Resistant Intranuclear Bacteria, 'Candidatus Berkiella cookevillensis' and 'Candidatus Berkiella aquae'.</title>
        <authorList>
            <person name="Mehari Y.T."/>
            <person name="Arivett B.A."/>
            <person name="Farone A.L."/>
            <person name="Gunderson J.H."/>
            <person name="Farone M.B."/>
        </authorList>
    </citation>
    <scope>NUCLEOTIDE SEQUENCE</scope>
    <source>
        <strain evidence="3">CC99</strain>
    </source>
</reference>
<dbReference type="PROSITE" id="PS51186">
    <property type="entry name" value="GNAT"/>
    <property type="match status" value="1"/>
</dbReference>
<dbReference type="Proteomes" id="UP000051494">
    <property type="component" value="Unassembled WGS sequence"/>
</dbReference>
<dbReference type="Gene3D" id="3.40.630.30">
    <property type="match status" value="1"/>
</dbReference>
<name>A0A0Q9YN14_9GAMM</name>
<dbReference type="RefSeq" id="WP_057624597.1">
    <property type="nucleotide sequence ID" value="NZ_LKHV02000001.1"/>
</dbReference>
<dbReference type="GO" id="GO:0008080">
    <property type="term" value="F:N-acetyltransferase activity"/>
    <property type="evidence" value="ECO:0007669"/>
    <property type="project" value="InterPro"/>
</dbReference>
<reference evidence="3" key="3">
    <citation type="submission" date="2021-06" db="EMBL/GenBank/DDBJ databases">
        <title>Genomic Description and Analysis of Intracellular Bacteria, Candidatus Berkiella cookevillensis and Candidatus Berkiella aquae.</title>
        <authorList>
            <person name="Kidane D.T."/>
            <person name="Mehari Y.T."/>
            <person name="Rice F.C."/>
            <person name="Arivett B.A."/>
            <person name="Farone A.L."/>
            <person name="Berk S.G."/>
            <person name="Farone M.B."/>
        </authorList>
    </citation>
    <scope>NUCLEOTIDE SEQUENCE</scope>
    <source>
        <strain evidence="3">CC99</strain>
    </source>
</reference>
<comment type="caution">
    <text evidence="2">The sequence shown here is derived from an EMBL/GenBank/DDBJ whole genome shotgun (WGS) entry which is preliminary data.</text>
</comment>
<reference evidence="2" key="1">
    <citation type="submission" date="2015-09" db="EMBL/GenBank/DDBJ databases">
        <title>Draft Genome Sequences of Two Novel Amoeba-resistant Intranuclear Bacteria, Candidatus Berkiella cookevillensis and Candidatus Berkiella aquae.</title>
        <authorList>
            <person name="Mehari Y.T."/>
            <person name="Arivett B.A."/>
            <person name="Farone A.L."/>
            <person name="Gunderson J.H."/>
            <person name="Farone M.B."/>
        </authorList>
    </citation>
    <scope>NUCLEOTIDE SEQUENCE [LARGE SCALE GENOMIC DNA]</scope>
    <source>
        <strain evidence="2">CC99</strain>
    </source>
</reference>
<dbReference type="SUPFAM" id="SSF55729">
    <property type="entry name" value="Acyl-CoA N-acyltransferases (Nat)"/>
    <property type="match status" value="1"/>
</dbReference>
<protein>
    <submittedName>
        <fullName evidence="3">GNAT family N-acetyltransferase</fullName>
    </submittedName>
    <submittedName>
        <fullName evidence="2">TDP-fucosamine acetyltransferase</fullName>
    </submittedName>
</protein>
<evidence type="ECO:0000259" key="1">
    <source>
        <dbReference type="PROSITE" id="PS51186"/>
    </source>
</evidence>
<keyword evidence="4" id="KW-1185">Reference proteome</keyword>
<proteinExistence type="predicted"/>
<dbReference type="InterPro" id="IPR000182">
    <property type="entry name" value="GNAT_dom"/>
</dbReference>
<dbReference type="PANTHER" id="PTHR13538:SF4">
    <property type="entry name" value="N-ALPHA-ACETYLTRANSFERASE 80"/>
    <property type="match status" value="1"/>
</dbReference>
<evidence type="ECO:0000313" key="2">
    <source>
        <dbReference type="EMBL" id="KRG18618.1"/>
    </source>
</evidence>
<dbReference type="GO" id="GO:0005737">
    <property type="term" value="C:cytoplasm"/>
    <property type="evidence" value="ECO:0007669"/>
    <property type="project" value="TreeGrafter"/>
</dbReference>
<dbReference type="Pfam" id="PF00583">
    <property type="entry name" value="Acetyltransf_1"/>
    <property type="match status" value="1"/>
</dbReference>
<evidence type="ECO:0000313" key="4">
    <source>
        <dbReference type="Proteomes" id="UP000051494"/>
    </source>
</evidence>
<dbReference type="OrthoDB" id="9787920at2"/>
<dbReference type="STRING" id="437022.CC99x_01505"/>
<keyword evidence="2" id="KW-0808">Transferase</keyword>
<dbReference type="EMBL" id="LKHV01000006">
    <property type="protein sequence ID" value="KRG18618.1"/>
    <property type="molecule type" value="Genomic_DNA"/>
</dbReference>
<dbReference type="InterPro" id="IPR039840">
    <property type="entry name" value="NAA80"/>
</dbReference>
<organism evidence="2">
    <name type="scientific">Candidatus Berkiella cookevillensis</name>
    <dbReference type="NCBI Taxonomy" id="437022"/>
    <lineage>
        <taxon>Bacteria</taxon>
        <taxon>Pseudomonadati</taxon>
        <taxon>Pseudomonadota</taxon>
        <taxon>Gammaproteobacteria</taxon>
        <taxon>Candidatus Berkiellales</taxon>
        <taxon>Candidatus Berkiellaceae</taxon>
        <taxon>Candidatus Berkiella</taxon>
    </lineage>
</organism>
<sequence length="151" mass="17229">MSYQISFESSPSQQDTQVLCDGISTHAQKMKGLQVIDFFAFFIRDAQGKIQGGCNGDNLYGCLYIGQLWVAELLRGQGYGTKLMQAAEQYAKERNCNFMTVNTMDWEALGFYQKLGFEIEFERHGFAKNSVFYFLRKNLITQEKSKPSPEA</sequence>
<feature type="domain" description="N-acetyltransferase" evidence="1">
    <location>
        <begin position="1"/>
        <end position="140"/>
    </location>
</feature>
<dbReference type="GO" id="GO:1905502">
    <property type="term" value="F:acetyl-CoA binding"/>
    <property type="evidence" value="ECO:0007669"/>
    <property type="project" value="TreeGrafter"/>
</dbReference>
<dbReference type="InterPro" id="IPR016181">
    <property type="entry name" value="Acyl_CoA_acyltransferase"/>
</dbReference>
<accession>A0A0Q9YN14</accession>